<name>M2XTF1_9MICC</name>
<comment type="caution">
    <text evidence="1">The sequence shown here is derived from an EMBL/GenBank/DDBJ whole genome shotgun (WGS) entry which is preliminary data.</text>
</comment>
<reference evidence="1 2" key="1">
    <citation type="journal article" date="2014" name="Genome Announc.">
        <title>Draft Genome Sequence of Kocuria palustris PEL.</title>
        <authorList>
            <person name="Sharma G."/>
            <person name="Khatri I."/>
            <person name="Subramanian S."/>
        </authorList>
    </citation>
    <scope>NUCLEOTIDE SEQUENCE [LARGE SCALE GENOMIC DNA]</scope>
    <source>
        <strain evidence="1 2">PEL</strain>
    </source>
</reference>
<proteinExistence type="predicted"/>
<evidence type="ECO:0000313" key="2">
    <source>
        <dbReference type="Proteomes" id="UP000009877"/>
    </source>
</evidence>
<protein>
    <submittedName>
        <fullName evidence="1">Uncharacterized protein</fullName>
    </submittedName>
</protein>
<sequence length="52" mass="6164">MLSQKRWIRVMMIVTFWMARWHVPTAPPWAMSLRPRQTFSVPVPSVDRHSSA</sequence>
<accession>M2XTF1</accession>
<organism evidence="1 2">
    <name type="scientific">Kocuria palustris PEL</name>
    <dbReference type="NCBI Taxonomy" id="1236550"/>
    <lineage>
        <taxon>Bacteria</taxon>
        <taxon>Bacillati</taxon>
        <taxon>Actinomycetota</taxon>
        <taxon>Actinomycetes</taxon>
        <taxon>Micrococcales</taxon>
        <taxon>Micrococcaceae</taxon>
        <taxon>Kocuria</taxon>
    </lineage>
</organism>
<evidence type="ECO:0000313" key="1">
    <source>
        <dbReference type="EMBL" id="EME36093.1"/>
    </source>
</evidence>
<dbReference type="AlphaFoldDB" id="M2XTF1"/>
<keyword evidence="2" id="KW-1185">Reference proteome</keyword>
<gene>
    <name evidence="1" type="ORF">C884_00861</name>
</gene>
<dbReference type="Proteomes" id="UP000009877">
    <property type="component" value="Unassembled WGS sequence"/>
</dbReference>
<dbReference type="EMBL" id="ANHZ02000018">
    <property type="protein sequence ID" value="EME36093.1"/>
    <property type="molecule type" value="Genomic_DNA"/>
</dbReference>